<dbReference type="InterPro" id="IPR025558">
    <property type="entry name" value="DUF4283"/>
</dbReference>
<dbReference type="Pfam" id="PF14111">
    <property type="entry name" value="DUF4283"/>
    <property type="match status" value="1"/>
</dbReference>
<reference evidence="2 3" key="1">
    <citation type="journal article" date="2024" name="Plant Biotechnol. J.">
        <title>Dendrobium thyrsiflorum genome and its molecular insights into genes involved in important horticultural traits.</title>
        <authorList>
            <person name="Chen B."/>
            <person name="Wang J.Y."/>
            <person name="Zheng P.J."/>
            <person name="Li K.L."/>
            <person name="Liang Y.M."/>
            <person name="Chen X.F."/>
            <person name="Zhang C."/>
            <person name="Zhao X."/>
            <person name="He X."/>
            <person name="Zhang G.Q."/>
            <person name="Liu Z.J."/>
            <person name="Xu Q."/>
        </authorList>
    </citation>
    <scope>NUCLEOTIDE SEQUENCE [LARGE SCALE GENOMIC DNA]</scope>
    <source>
        <strain evidence="2">GZMU011</strain>
    </source>
</reference>
<organism evidence="2 3">
    <name type="scientific">Dendrobium thyrsiflorum</name>
    <name type="common">Pinecone-like raceme dendrobium</name>
    <name type="synonym">Orchid</name>
    <dbReference type="NCBI Taxonomy" id="117978"/>
    <lineage>
        <taxon>Eukaryota</taxon>
        <taxon>Viridiplantae</taxon>
        <taxon>Streptophyta</taxon>
        <taxon>Embryophyta</taxon>
        <taxon>Tracheophyta</taxon>
        <taxon>Spermatophyta</taxon>
        <taxon>Magnoliopsida</taxon>
        <taxon>Liliopsida</taxon>
        <taxon>Asparagales</taxon>
        <taxon>Orchidaceae</taxon>
        <taxon>Epidendroideae</taxon>
        <taxon>Malaxideae</taxon>
        <taxon>Dendrobiinae</taxon>
        <taxon>Dendrobium</taxon>
    </lineage>
</organism>
<evidence type="ECO:0000259" key="1">
    <source>
        <dbReference type="Pfam" id="PF14111"/>
    </source>
</evidence>
<evidence type="ECO:0000313" key="2">
    <source>
        <dbReference type="EMBL" id="KAL0927679.1"/>
    </source>
</evidence>
<name>A0ABD0VRK4_DENTH</name>
<comment type="caution">
    <text evidence="2">The sequence shown here is derived from an EMBL/GenBank/DDBJ whole genome shotgun (WGS) entry which is preliminary data.</text>
</comment>
<dbReference type="PANTHER" id="PTHR31286">
    <property type="entry name" value="GLYCINE-RICH CELL WALL STRUCTURAL PROTEIN 1.8-LIKE"/>
    <property type="match status" value="1"/>
</dbReference>
<dbReference type="Proteomes" id="UP001552299">
    <property type="component" value="Unassembled WGS sequence"/>
</dbReference>
<dbReference type="InterPro" id="IPR040256">
    <property type="entry name" value="At4g02000-like"/>
</dbReference>
<sequence>MKLSLGDARAYYLSTAKNELGVVSAQSIAGFSFLRSFGRVARGRALLPMETAPSDAIHAAWGVPPSAPSTKGLLVNEGLVSSTRSFREVLAGPSSSKEPNFSFKKSTVRGVPAILMSDDDILKLASPFQYTLVGKFLVRRPNLDAIRLFFGKLKLSGLLDARHVSIQLSNDLDYSRVFARRSYYILNCQMRLLKWTPFFDVKEESPIVPIWISFPNLRLHFFNSYVLHALGSIFGRPLQTDQATASRSRPSVARVLVEVDITKKHPKDVWLGSENSGYLQKVEFENVPDFCVHCKIHGHSINNCFVAHPQLRKTNMISKPVTDCNDVEPVVAGELEPLTVNVFKAVEDGIEKDSLVSPLRSEDQRVENGITSDFTTNIENVNAQATLNFGGDGDDGRDKTDVGFNSIDSLQAKELEANRRSSLGDPQGGDITLGFEKECENVQGINRQVNEEDNNMDLEDGEVRPFDSSTSMCSCRPFLQLLRAIAGRKSL</sequence>
<keyword evidence="3" id="KW-1185">Reference proteome</keyword>
<dbReference type="PANTHER" id="PTHR31286:SF177">
    <property type="entry name" value="ENDONUCLEASE_EXONUCLEASE_PHOSPHATASE"/>
    <property type="match status" value="1"/>
</dbReference>
<dbReference type="AlphaFoldDB" id="A0ABD0VRK4"/>
<dbReference type="InterPro" id="IPR012340">
    <property type="entry name" value="NA-bd_OB-fold"/>
</dbReference>
<proteinExistence type="predicted"/>
<dbReference type="EMBL" id="JANQDX010000002">
    <property type="protein sequence ID" value="KAL0927679.1"/>
    <property type="molecule type" value="Genomic_DNA"/>
</dbReference>
<gene>
    <name evidence="2" type="ORF">M5K25_001877</name>
</gene>
<protein>
    <recommendedName>
        <fullName evidence="1">DUF4283 domain-containing protein</fullName>
    </recommendedName>
</protein>
<accession>A0ABD0VRK4</accession>
<dbReference type="Gene3D" id="2.40.50.140">
    <property type="entry name" value="Nucleic acid-binding proteins"/>
    <property type="match status" value="1"/>
</dbReference>
<feature type="domain" description="DUF4283" evidence="1">
    <location>
        <begin position="128"/>
        <end position="202"/>
    </location>
</feature>
<evidence type="ECO:0000313" key="3">
    <source>
        <dbReference type="Proteomes" id="UP001552299"/>
    </source>
</evidence>